<dbReference type="EMBL" id="JAPZBT010000001">
    <property type="protein sequence ID" value="KAJ5383278.1"/>
    <property type="molecule type" value="Genomic_DNA"/>
</dbReference>
<evidence type="ECO:0000313" key="2">
    <source>
        <dbReference type="Proteomes" id="UP001147752"/>
    </source>
</evidence>
<gene>
    <name evidence="1" type="ORF">N7517_001189</name>
</gene>
<dbReference type="RefSeq" id="XP_056583054.1">
    <property type="nucleotide sequence ID" value="XM_056718919.1"/>
</dbReference>
<reference evidence="1" key="1">
    <citation type="submission" date="2022-12" db="EMBL/GenBank/DDBJ databases">
        <authorList>
            <person name="Petersen C."/>
        </authorList>
    </citation>
    <scope>NUCLEOTIDE SEQUENCE</scope>
    <source>
        <strain evidence="1">IBT 3081</strain>
    </source>
</reference>
<dbReference type="AlphaFoldDB" id="A0A9W9SVI1"/>
<dbReference type="GeneID" id="81458102"/>
<keyword evidence="2" id="KW-1185">Reference proteome</keyword>
<dbReference type="Proteomes" id="UP001147752">
    <property type="component" value="Unassembled WGS sequence"/>
</dbReference>
<proteinExistence type="predicted"/>
<comment type="caution">
    <text evidence="1">The sequence shown here is derived from an EMBL/GenBank/DDBJ whole genome shotgun (WGS) entry which is preliminary data.</text>
</comment>
<organism evidence="1 2">
    <name type="scientific">Penicillium concentricum</name>
    <dbReference type="NCBI Taxonomy" id="293559"/>
    <lineage>
        <taxon>Eukaryota</taxon>
        <taxon>Fungi</taxon>
        <taxon>Dikarya</taxon>
        <taxon>Ascomycota</taxon>
        <taxon>Pezizomycotina</taxon>
        <taxon>Eurotiomycetes</taxon>
        <taxon>Eurotiomycetidae</taxon>
        <taxon>Eurotiales</taxon>
        <taxon>Aspergillaceae</taxon>
        <taxon>Penicillium</taxon>
    </lineage>
</organism>
<accession>A0A9W9SVI1</accession>
<evidence type="ECO:0000313" key="1">
    <source>
        <dbReference type="EMBL" id="KAJ5383278.1"/>
    </source>
</evidence>
<sequence length="78" mass="8795">MDTLDLTSWNMEPDIRRMVEVLVIVISSSYGDADIDLWPLQIYDQDEVKIDISGNTSPHAQLPTLSVEEHTLKATADH</sequence>
<name>A0A9W9SVI1_9EURO</name>
<reference evidence="1" key="2">
    <citation type="journal article" date="2023" name="IMA Fungus">
        <title>Comparative genomic study of the Penicillium genus elucidates a diverse pangenome and 15 lateral gene transfer events.</title>
        <authorList>
            <person name="Petersen C."/>
            <person name="Sorensen T."/>
            <person name="Nielsen M.R."/>
            <person name="Sondergaard T.E."/>
            <person name="Sorensen J.L."/>
            <person name="Fitzpatrick D.A."/>
            <person name="Frisvad J.C."/>
            <person name="Nielsen K.L."/>
        </authorList>
    </citation>
    <scope>NUCLEOTIDE SEQUENCE</scope>
    <source>
        <strain evidence="1">IBT 3081</strain>
    </source>
</reference>
<protein>
    <submittedName>
        <fullName evidence="1">Uncharacterized protein</fullName>
    </submittedName>
</protein>